<proteinExistence type="predicted"/>
<gene>
    <name evidence="1" type="ORF">Vadar_002762</name>
</gene>
<name>A0ACB7Y5U4_9ERIC</name>
<dbReference type="EMBL" id="CM037157">
    <property type="protein sequence ID" value="KAH7848444.1"/>
    <property type="molecule type" value="Genomic_DNA"/>
</dbReference>
<reference evidence="1 2" key="1">
    <citation type="journal article" date="2021" name="Hortic Res">
        <title>High-quality reference genome and annotation aids understanding of berry development for evergreen blueberry (Vaccinium darrowii).</title>
        <authorList>
            <person name="Yu J."/>
            <person name="Hulse-Kemp A.M."/>
            <person name="Babiker E."/>
            <person name="Staton M."/>
        </authorList>
    </citation>
    <scope>NUCLEOTIDE SEQUENCE [LARGE SCALE GENOMIC DNA]</scope>
    <source>
        <strain evidence="2">cv. NJ 8807/NJ 8810</strain>
        <tissue evidence="1">Young leaf</tissue>
    </source>
</reference>
<comment type="caution">
    <text evidence="1">The sequence shown here is derived from an EMBL/GenBank/DDBJ whole genome shotgun (WGS) entry which is preliminary data.</text>
</comment>
<organism evidence="1 2">
    <name type="scientific">Vaccinium darrowii</name>
    <dbReference type="NCBI Taxonomy" id="229202"/>
    <lineage>
        <taxon>Eukaryota</taxon>
        <taxon>Viridiplantae</taxon>
        <taxon>Streptophyta</taxon>
        <taxon>Embryophyta</taxon>
        <taxon>Tracheophyta</taxon>
        <taxon>Spermatophyta</taxon>
        <taxon>Magnoliopsida</taxon>
        <taxon>eudicotyledons</taxon>
        <taxon>Gunneridae</taxon>
        <taxon>Pentapetalae</taxon>
        <taxon>asterids</taxon>
        <taxon>Ericales</taxon>
        <taxon>Ericaceae</taxon>
        <taxon>Vaccinioideae</taxon>
        <taxon>Vaccinieae</taxon>
        <taxon>Vaccinium</taxon>
    </lineage>
</organism>
<sequence length="572" mass="65593">MVTTRSMASQRVQRPEDPPAVTSETYATLQRQMEILTKTLQETQQQNQELQNQLQQSEGPLNTQPSNNTHDSRSQRAEGDRESQNQNSRNKRQERRPQEHPENEQDPFASMKAQIESLAKQVKGKAPTTVEELVQNTDSPFSPEVMREPLPRKFKMPHIDTFIGSTDPLDHLETYKNLMMLQAVPDEIMCRAFLVTLKGSARMWINKLKPHSIEDALSARGSRDDNNDFNPYQTGRSEKRKREQMRSSKDFRTRKSEQRSSAKKGGPLEKYQQFTPLVATAEQILDDLHDDPDLKWPGKLRFDPSKRSKDKWCRFNRDHGYTTDDCIDLKQQIEGLIQRGRLRRFVKNHKQPRKEERPKNNQNKEQIQNTPIGEIVVIHAGLGAGGDSNRARKAHLRKLRQEKPIEVNVIERPSRIIKLEVKRILVDTRSSADILYFSSFQQLGIEMDRLRPVNSTLMGFSGQPILPKGRVALLVTIGPEGISVTQMRILKRREDAARVHIRAPELGCDEQLATRFDESGIQSYRNGFTETLFGLVNCGGIEMAVPEFDCCLNGFLNNFSHFTERPRSCSIA</sequence>
<evidence type="ECO:0000313" key="2">
    <source>
        <dbReference type="Proteomes" id="UP000828048"/>
    </source>
</evidence>
<protein>
    <submittedName>
        <fullName evidence="1">Uncharacterized protein</fullName>
    </submittedName>
</protein>
<evidence type="ECO:0000313" key="1">
    <source>
        <dbReference type="EMBL" id="KAH7848444.1"/>
    </source>
</evidence>
<keyword evidence="2" id="KW-1185">Reference proteome</keyword>
<dbReference type="Proteomes" id="UP000828048">
    <property type="component" value="Chromosome 7"/>
</dbReference>
<accession>A0ACB7Y5U4</accession>